<evidence type="ECO:0000256" key="1">
    <source>
        <dbReference type="SAM" id="Phobius"/>
    </source>
</evidence>
<accession>A0A6L7GTG3</accession>
<reference evidence="2 3" key="1">
    <citation type="submission" date="2019-11" db="EMBL/GenBank/DDBJ databases">
        <title>Gordonia sp. nov., a novel actinobacterium isolated from mangrove soil in Hainan.</title>
        <authorList>
            <person name="Huang X."/>
            <person name="Xie Y."/>
            <person name="Chu X."/>
            <person name="Xiao K."/>
        </authorList>
    </citation>
    <scope>NUCLEOTIDE SEQUENCE [LARGE SCALE GENOMIC DNA]</scope>
    <source>
        <strain evidence="2 3">HNM0687</strain>
    </source>
</reference>
<keyword evidence="3" id="KW-1185">Reference proteome</keyword>
<name>A0A6L7GTG3_9ACTN</name>
<keyword evidence="1" id="KW-1133">Transmembrane helix</keyword>
<comment type="caution">
    <text evidence="2">The sequence shown here is derived from an EMBL/GenBank/DDBJ whole genome shotgun (WGS) entry which is preliminary data.</text>
</comment>
<proteinExistence type="predicted"/>
<dbReference type="Proteomes" id="UP000475545">
    <property type="component" value="Unassembled WGS sequence"/>
</dbReference>
<feature type="transmembrane region" description="Helical" evidence="1">
    <location>
        <begin position="92"/>
        <end position="110"/>
    </location>
</feature>
<feature type="transmembrane region" description="Helical" evidence="1">
    <location>
        <begin position="47"/>
        <end position="71"/>
    </location>
</feature>
<gene>
    <name evidence="2" type="ORF">GIY30_10600</name>
</gene>
<protein>
    <recommendedName>
        <fullName evidence="4">DUF308 domain-containing protein</fullName>
    </recommendedName>
</protein>
<evidence type="ECO:0000313" key="2">
    <source>
        <dbReference type="EMBL" id="MXP21798.1"/>
    </source>
</evidence>
<dbReference type="EMBL" id="WMBR01000002">
    <property type="protein sequence ID" value="MXP21798.1"/>
    <property type="molecule type" value="Genomic_DNA"/>
</dbReference>
<evidence type="ECO:0000313" key="3">
    <source>
        <dbReference type="Proteomes" id="UP000475545"/>
    </source>
</evidence>
<feature type="transmembrane region" description="Helical" evidence="1">
    <location>
        <begin position="116"/>
        <end position="135"/>
    </location>
</feature>
<organism evidence="2 3">
    <name type="scientific">Gordonia mangrovi</name>
    <dbReference type="NCBI Taxonomy" id="2665643"/>
    <lineage>
        <taxon>Bacteria</taxon>
        <taxon>Bacillati</taxon>
        <taxon>Actinomycetota</taxon>
        <taxon>Actinomycetes</taxon>
        <taxon>Mycobacteriales</taxon>
        <taxon>Gordoniaceae</taxon>
        <taxon>Gordonia</taxon>
    </lineage>
</organism>
<keyword evidence="1" id="KW-0812">Transmembrane</keyword>
<feature type="transmembrane region" description="Helical" evidence="1">
    <location>
        <begin position="23"/>
        <end position="41"/>
    </location>
</feature>
<evidence type="ECO:0008006" key="4">
    <source>
        <dbReference type="Google" id="ProtNLM"/>
    </source>
</evidence>
<sequence>MMTVADPSANPISDRRPVPTRTVGIALACSAPIWAISVAAFGDHEGFGAASMFAGVAALAFQLSVLGLLSVQMRTQAMGEGRVAEAGYRAEFLLIGGALVSTILDMFWLIHESVVWMIFDICWPLSMLGMAIIGIRVAIAGRWTGGLRWQALFAQSWLVWALPLGAIPGVGLWGAVAQTILGYGGLGVLLARTQAFGGQKPVSHNPLS</sequence>
<dbReference type="AlphaFoldDB" id="A0A6L7GTG3"/>
<keyword evidence="1" id="KW-0472">Membrane</keyword>